<evidence type="ECO:0000256" key="1">
    <source>
        <dbReference type="ARBA" id="ARBA00008950"/>
    </source>
</evidence>
<dbReference type="InterPro" id="IPR024654">
    <property type="entry name" value="Calcineurin-like_PHP_lpxH"/>
</dbReference>
<dbReference type="InterPro" id="IPR041802">
    <property type="entry name" value="MPP_YfcE"/>
</dbReference>
<dbReference type="AlphaFoldDB" id="A0A398D6N3"/>
<evidence type="ECO:0000256" key="4">
    <source>
        <dbReference type="RuleBase" id="RU362039"/>
    </source>
</evidence>
<evidence type="ECO:0000313" key="9">
    <source>
        <dbReference type="Proteomes" id="UP000266489"/>
    </source>
</evidence>
<accession>A0A398D6N5</accession>
<dbReference type="Proteomes" id="UP000266489">
    <property type="component" value="Unassembled WGS sequence"/>
</dbReference>
<keyword evidence="3" id="KW-0378">Hydrolase</keyword>
<dbReference type="GO" id="GO:0016787">
    <property type="term" value="F:hydrolase activity"/>
    <property type="evidence" value="ECO:0007669"/>
    <property type="project" value="UniProtKB-UniRule"/>
</dbReference>
<dbReference type="GO" id="GO:0046872">
    <property type="term" value="F:metal ion binding"/>
    <property type="evidence" value="ECO:0007669"/>
    <property type="project" value="UniProtKB-KW"/>
</dbReference>
<keyword evidence="8" id="KW-1185">Reference proteome</keyword>
<name>A0A398D6N3_9BACT</name>
<dbReference type="InterPro" id="IPR000979">
    <property type="entry name" value="Phosphodiesterase_MJ0936/Vps29"/>
</dbReference>
<comment type="cofactor">
    <cofactor evidence="4">
        <name>a divalent metal cation</name>
        <dbReference type="ChEBI" id="CHEBI:60240"/>
    </cofactor>
</comment>
<sequence length="258" mass="28574">MHTCRPKPVFQTRDTCARSFWTSWPRSTSLRSVPTYYPFSRVRGRPTVSRCLLILSGRLSCDNYGANSSFPRPSRHSPEDFVPIRGVLLRAGGNPSLGPCMRILVVSDSHGNTSNLKEAMLRHPEVTRVLHCGDGEADVAALSAAYPSVRFDAVRGNCDLGALLPLQRLLRIAGRRIFMTHGHSYGTKYGMELLLEQGRKERADVVLFGHTHRRLIERQDGILLVNPGSIGGRFPARTATYVVLDLSDGVVTAEGYEL</sequence>
<evidence type="ECO:0000313" key="6">
    <source>
        <dbReference type="EMBL" id="RIE10393.1"/>
    </source>
</evidence>
<feature type="domain" description="Calcineurin-like phosphoesterase" evidence="5">
    <location>
        <begin position="101"/>
        <end position="248"/>
    </location>
</feature>
<dbReference type="Gene3D" id="3.60.21.10">
    <property type="match status" value="1"/>
</dbReference>
<dbReference type="OrthoDB" id="9800565at2"/>
<comment type="similarity">
    <text evidence="1 4">Belongs to the metallophosphoesterase superfamily. YfcE family.</text>
</comment>
<dbReference type="SUPFAM" id="SSF56300">
    <property type="entry name" value="Metallo-dependent phosphatases"/>
    <property type="match status" value="1"/>
</dbReference>
<protein>
    <recommendedName>
        <fullName evidence="4">Phosphoesterase</fullName>
        <ecNumber evidence="4">3.1.4.-</ecNumber>
    </recommendedName>
</protein>
<dbReference type="InterPro" id="IPR020935">
    <property type="entry name" value="PdiEstase_YfcE_CS"/>
</dbReference>
<keyword evidence="2 4" id="KW-0479">Metal-binding</keyword>
<accession>A0A398D6N3</accession>
<dbReference type="Pfam" id="PF12850">
    <property type="entry name" value="Metallophos_2"/>
    <property type="match status" value="1"/>
</dbReference>
<dbReference type="EMBL" id="QXIU01000122">
    <property type="protein sequence ID" value="RIE11196.1"/>
    <property type="molecule type" value="Genomic_DNA"/>
</dbReference>
<dbReference type="NCBIfam" id="TIGR00040">
    <property type="entry name" value="yfcE"/>
    <property type="match status" value="1"/>
</dbReference>
<dbReference type="EC" id="3.1.4.-" evidence="4"/>
<evidence type="ECO:0000313" key="7">
    <source>
        <dbReference type="EMBL" id="RIE11196.1"/>
    </source>
</evidence>
<gene>
    <name evidence="7" type="ORF">SMC5_05225</name>
    <name evidence="6" type="ORF">SMC6_01275</name>
</gene>
<evidence type="ECO:0000259" key="5">
    <source>
        <dbReference type="Pfam" id="PF12850"/>
    </source>
</evidence>
<proteinExistence type="inferred from homology"/>
<evidence type="ECO:0000256" key="3">
    <source>
        <dbReference type="ARBA" id="ARBA00022801"/>
    </source>
</evidence>
<dbReference type="CDD" id="cd00841">
    <property type="entry name" value="MPP_YfcE"/>
    <property type="match status" value="1"/>
</dbReference>
<dbReference type="PROSITE" id="PS01269">
    <property type="entry name" value="UPF0025"/>
    <property type="match status" value="1"/>
</dbReference>
<comment type="caution">
    <text evidence="7">The sequence shown here is derived from an EMBL/GenBank/DDBJ whole genome shotgun (WGS) entry which is preliminary data.</text>
</comment>
<evidence type="ECO:0000313" key="8">
    <source>
        <dbReference type="Proteomes" id="UP000266260"/>
    </source>
</evidence>
<dbReference type="Proteomes" id="UP000266260">
    <property type="component" value="Unassembled WGS sequence"/>
</dbReference>
<dbReference type="EMBL" id="QXIT01000027">
    <property type="protein sequence ID" value="RIE10393.1"/>
    <property type="molecule type" value="Genomic_DNA"/>
</dbReference>
<dbReference type="PANTHER" id="PTHR11124">
    <property type="entry name" value="VACUOLAR SORTING PROTEIN VPS29"/>
    <property type="match status" value="1"/>
</dbReference>
<dbReference type="InterPro" id="IPR029052">
    <property type="entry name" value="Metallo-depent_PP-like"/>
</dbReference>
<evidence type="ECO:0000256" key="2">
    <source>
        <dbReference type="ARBA" id="ARBA00022723"/>
    </source>
</evidence>
<organism evidence="7 9">
    <name type="scientific">Candidatus Cryosericum odellii</name>
    <dbReference type="NCBI Taxonomy" id="2290917"/>
    <lineage>
        <taxon>Bacteria</taxon>
        <taxon>Pseudomonadati</taxon>
        <taxon>Caldisericota/Cryosericota group</taxon>
        <taxon>Candidatus Cryosericota</taxon>
        <taxon>Candidatus Cryosericia</taxon>
        <taxon>Candidatus Cryosericales</taxon>
        <taxon>Candidatus Cryosericaceae</taxon>
        <taxon>Candidatus Cryosericum</taxon>
    </lineage>
</organism>
<reference evidence="8 9" key="1">
    <citation type="submission" date="2018-09" db="EMBL/GenBank/DDBJ databases">
        <title>Discovery and Ecogenomic Context for Candidatus Cryosericales, a Global Caldiserica Order Active in Thawing Permafrost.</title>
        <authorList>
            <person name="Martinez M.A."/>
            <person name="Woodcroft B.J."/>
            <person name="Ignacio Espinoza J.C."/>
            <person name="Zayed A."/>
            <person name="Singleton C.M."/>
            <person name="Boyd J."/>
            <person name="Li Y.-F."/>
            <person name="Purvine S."/>
            <person name="Maughan H."/>
            <person name="Hodgkins S.B."/>
            <person name="Anderson D."/>
            <person name="Sederholm M."/>
            <person name="Temperton B."/>
            <person name="Saleska S.R."/>
            <person name="Tyson G.W."/>
            <person name="Rich V.I."/>
        </authorList>
    </citation>
    <scope>NUCLEOTIDE SEQUENCE [LARGE SCALE GENOMIC DNA]</scope>
    <source>
        <strain evidence="7 9">SMC5</strain>
        <strain evidence="6 8">SMC6</strain>
    </source>
</reference>